<protein>
    <submittedName>
        <fullName evidence="1">Uncharacterized protein</fullName>
    </submittedName>
</protein>
<proteinExistence type="predicted"/>
<evidence type="ECO:0000313" key="1">
    <source>
        <dbReference type="EMBL" id="CAL1593773.1"/>
    </source>
</evidence>
<accession>A0AAV2KUP6</accession>
<gene>
    <name evidence="1" type="ORF">KC01_LOCUS22801</name>
</gene>
<dbReference type="AlphaFoldDB" id="A0AAV2KUP6"/>
<dbReference type="Proteomes" id="UP001497482">
    <property type="component" value="Chromosome 2"/>
</dbReference>
<dbReference type="EMBL" id="OZ035824">
    <property type="protein sequence ID" value="CAL1593773.1"/>
    <property type="molecule type" value="Genomic_DNA"/>
</dbReference>
<organism evidence="1 2">
    <name type="scientific">Knipowitschia caucasica</name>
    <name type="common">Caucasian dwarf goby</name>
    <name type="synonym">Pomatoschistus caucasicus</name>
    <dbReference type="NCBI Taxonomy" id="637954"/>
    <lineage>
        <taxon>Eukaryota</taxon>
        <taxon>Metazoa</taxon>
        <taxon>Chordata</taxon>
        <taxon>Craniata</taxon>
        <taxon>Vertebrata</taxon>
        <taxon>Euteleostomi</taxon>
        <taxon>Actinopterygii</taxon>
        <taxon>Neopterygii</taxon>
        <taxon>Teleostei</taxon>
        <taxon>Neoteleostei</taxon>
        <taxon>Acanthomorphata</taxon>
        <taxon>Gobiaria</taxon>
        <taxon>Gobiiformes</taxon>
        <taxon>Gobioidei</taxon>
        <taxon>Gobiidae</taxon>
        <taxon>Gobiinae</taxon>
        <taxon>Knipowitschia</taxon>
    </lineage>
</organism>
<sequence>MHSGPGEYRETGEVCSTLHNTEEVIRHCNGVGWQQSPCSLVAAAAGCVSDSVQSVFFLLLVPINRMLPQWSMAAQRQAHDRSASRTATECVQ</sequence>
<reference evidence="1 2" key="1">
    <citation type="submission" date="2024-04" db="EMBL/GenBank/DDBJ databases">
        <authorList>
            <person name="Waldvogel A.-M."/>
            <person name="Schoenle A."/>
        </authorList>
    </citation>
    <scope>NUCLEOTIDE SEQUENCE [LARGE SCALE GENOMIC DNA]</scope>
</reference>
<name>A0AAV2KUP6_KNICA</name>
<keyword evidence="2" id="KW-1185">Reference proteome</keyword>
<evidence type="ECO:0000313" key="2">
    <source>
        <dbReference type="Proteomes" id="UP001497482"/>
    </source>
</evidence>